<name>A0A382DHD8_9ZZZZ</name>
<protein>
    <recommendedName>
        <fullName evidence="2">Gfo/Idh/MocA-like oxidoreductase N-terminal domain-containing protein</fullName>
    </recommendedName>
</protein>
<reference evidence="1" key="1">
    <citation type="submission" date="2018-05" db="EMBL/GenBank/DDBJ databases">
        <authorList>
            <person name="Lanie J.A."/>
            <person name="Ng W.-L."/>
            <person name="Kazmierczak K.M."/>
            <person name="Andrzejewski T.M."/>
            <person name="Davidsen T.M."/>
            <person name="Wayne K.J."/>
            <person name="Tettelin H."/>
            <person name="Glass J.I."/>
            <person name="Rusch D."/>
            <person name="Podicherti R."/>
            <person name="Tsui H.-C.T."/>
            <person name="Winkler M.E."/>
        </authorList>
    </citation>
    <scope>NUCLEOTIDE SEQUENCE</scope>
</reference>
<proteinExistence type="predicted"/>
<dbReference type="InterPro" id="IPR036291">
    <property type="entry name" value="NAD(P)-bd_dom_sf"/>
</dbReference>
<dbReference type="SUPFAM" id="SSF51735">
    <property type="entry name" value="NAD(P)-binding Rossmann-fold domains"/>
    <property type="match status" value="1"/>
</dbReference>
<sequence>MTSIQSKKLFLGIVGGGPKSWIGNVHRIASRFDDHYEIVAGVFSRNPKISKMFGKSLGISSDRCYSNYKEMAEKECKKKNGI</sequence>
<dbReference type="EMBL" id="UINC01039289">
    <property type="protein sequence ID" value="SVB37559.1"/>
    <property type="molecule type" value="Genomic_DNA"/>
</dbReference>
<accession>A0A382DHD8</accession>
<feature type="non-terminal residue" evidence="1">
    <location>
        <position position="82"/>
    </location>
</feature>
<organism evidence="1">
    <name type="scientific">marine metagenome</name>
    <dbReference type="NCBI Taxonomy" id="408172"/>
    <lineage>
        <taxon>unclassified sequences</taxon>
        <taxon>metagenomes</taxon>
        <taxon>ecological metagenomes</taxon>
    </lineage>
</organism>
<evidence type="ECO:0008006" key="2">
    <source>
        <dbReference type="Google" id="ProtNLM"/>
    </source>
</evidence>
<dbReference type="AlphaFoldDB" id="A0A382DHD8"/>
<evidence type="ECO:0000313" key="1">
    <source>
        <dbReference type="EMBL" id="SVB37559.1"/>
    </source>
</evidence>
<dbReference type="Gene3D" id="3.40.50.720">
    <property type="entry name" value="NAD(P)-binding Rossmann-like Domain"/>
    <property type="match status" value="1"/>
</dbReference>
<gene>
    <name evidence="1" type="ORF">METZ01_LOCUS190413</name>
</gene>